<dbReference type="Gene3D" id="1.10.3720.10">
    <property type="entry name" value="MetI-like"/>
    <property type="match status" value="1"/>
</dbReference>
<dbReference type="GO" id="GO:0055085">
    <property type="term" value="P:transmembrane transport"/>
    <property type="evidence" value="ECO:0007669"/>
    <property type="project" value="InterPro"/>
</dbReference>
<feature type="transmembrane region" description="Helical" evidence="5">
    <location>
        <begin position="228"/>
        <end position="254"/>
    </location>
</feature>
<protein>
    <recommendedName>
        <fullName evidence="6">ABC transmembrane type-1 domain-containing protein</fullName>
    </recommendedName>
</protein>
<evidence type="ECO:0000256" key="3">
    <source>
        <dbReference type="ARBA" id="ARBA00022989"/>
    </source>
</evidence>
<feature type="transmembrane region" description="Helical" evidence="5">
    <location>
        <begin position="68"/>
        <end position="94"/>
    </location>
</feature>
<evidence type="ECO:0000256" key="4">
    <source>
        <dbReference type="ARBA" id="ARBA00023136"/>
    </source>
</evidence>
<organism evidence="7">
    <name type="scientific">marine sediment metagenome</name>
    <dbReference type="NCBI Taxonomy" id="412755"/>
    <lineage>
        <taxon>unclassified sequences</taxon>
        <taxon>metagenomes</taxon>
        <taxon>ecological metagenomes</taxon>
    </lineage>
</organism>
<dbReference type="PROSITE" id="PS50928">
    <property type="entry name" value="ABC_TM1"/>
    <property type="match status" value="1"/>
</dbReference>
<feature type="transmembrane region" description="Helical" evidence="5">
    <location>
        <begin position="128"/>
        <end position="145"/>
    </location>
</feature>
<dbReference type="Pfam" id="PF00528">
    <property type="entry name" value="BPD_transp_1"/>
    <property type="match status" value="1"/>
</dbReference>
<dbReference type="GO" id="GO:0016020">
    <property type="term" value="C:membrane"/>
    <property type="evidence" value="ECO:0007669"/>
    <property type="project" value="UniProtKB-SubCell"/>
</dbReference>
<feature type="domain" description="ABC transmembrane type-1" evidence="6">
    <location>
        <begin position="35"/>
        <end position="251"/>
    </location>
</feature>
<evidence type="ECO:0000256" key="5">
    <source>
        <dbReference type="SAM" id="Phobius"/>
    </source>
</evidence>
<sequence>WKQYQYYLRDMLRLDFGYSLAYYPAKVVDQIARALPWTMGLFGMATLISVVLGSLAGALLAWPKAPRFLQYLLPFFLTLSAVPYYLMGLILLFLFAFTIRIFPLGGGYSVATVPSLSFPFILDILHHSVLPGLALVLGGVGFWALQMRAMMVLGREEDYITFAEAKGLGGKRIFFRYALRNVLLPQVTSLALSLGMMISGAILVEVVFGYPGLGTLLLKAVSGFDYNLINGVVFIIIIIIAVSTLLVDVLYPWLDPRITYGRRMR</sequence>
<dbReference type="InterPro" id="IPR035906">
    <property type="entry name" value="MetI-like_sf"/>
</dbReference>
<dbReference type="EMBL" id="BARW01009263">
    <property type="protein sequence ID" value="GAI78287.1"/>
    <property type="molecule type" value="Genomic_DNA"/>
</dbReference>
<feature type="transmembrane region" description="Helical" evidence="5">
    <location>
        <begin position="101"/>
        <end position="122"/>
    </location>
</feature>
<dbReference type="AlphaFoldDB" id="X1RC02"/>
<keyword evidence="3 5" id="KW-1133">Transmembrane helix</keyword>
<gene>
    <name evidence="7" type="ORF">S12H4_18697</name>
</gene>
<dbReference type="InterPro" id="IPR000515">
    <property type="entry name" value="MetI-like"/>
</dbReference>
<dbReference type="PANTHER" id="PTHR43376">
    <property type="entry name" value="OLIGOPEPTIDE TRANSPORT SYSTEM PERMEASE PROTEIN"/>
    <property type="match status" value="1"/>
</dbReference>
<feature type="transmembrane region" description="Helical" evidence="5">
    <location>
        <begin position="41"/>
        <end position="62"/>
    </location>
</feature>
<dbReference type="SUPFAM" id="SSF161098">
    <property type="entry name" value="MetI-like"/>
    <property type="match status" value="1"/>
</dbReference>
<dbReference type="CDD" id="cd06261">
    <property type="entry name" value="TM_PBP2"/>
    <property type="match status" value="1"/>
</dbReference>
<evidence type="ECO:0000259" key="6">
    <source>
        <dbReference type="PROSITE" id="PS50928"/>
    </source>
</evidence>
<comment type="subcellular location">
    <subcellularLocation>
        <location evidence="1">Membrane</location>
        <topology evidence="1">Multi-pass membrane protein</topology>
    </subcellularLocation>
</comment>
<evidence type="ECO:0000256" key="2">
    <source>
        <dbReference type="ARBA" id="ARBA00022692"/>
    </source>
</evidence>
<feature type="transmembrane region" description="Helical" evidence="5">
    <location>
        <begin position="182"/>
        <end position="208"/>
    </location>
</feature>
<keyword evidence="4 5" id="KW-0472">Membrane</keyword>
<reference evidence="7" key="1">
    <citation type="journal article" date="2014" name="Front. Microbiol.">
        <title>High frequency of phylogenetically diverse reductive dehalogenase-homologous genes in deep subseafloor sedimentary metagenomes.</title>
        <authorList>
            <person name="Kawai M."/>
            <person name="Futagami T."/>
            <person name="Toyoda A."/>
            <person name="Takaki Y."/>
            <person name="Nishi S."/>
            <person name="Hori S."/>
            <person name="Arai W."/>
            <person name="Tsubouchi T."/>
            <person name="Morono Y."/>
            <person name="Uchiyama I."/>
            <person name="Ito T."/>
            <person name="Fujiyama A."/>
            <person name="Inagaki F."/>
            <person name="Takami H."/>
        </authorList>
    </citation>
    <scope>NUCLEOTIDE SEQUENCE</scope>
    <source>
        <strain evidence="7">Expedition CK06-06</strain>
    </source>
</reference>
<comment type="caution">
    <text evidence="7">The sequence shown here is derived from an EMBL/GenBank/DDBJ whole genome shotgun (WGS) entry which is preliminary data.</text>
</comment>
<evidence type="ECO:0000313" key="7">
    <source>
        <dbReference type="EMBL" id="GAI78287.1"/>
    </source>
</evidence>
<evidence type="ECO:0000256" key="1">
    <source>
        <dbReference type="ARBA" id="ARBA00004141"/>
    </source>
</evidence>
<accession>X1RC02</accession>
<keyword evidence="2 5" id="KW-0812">Transmembrane</keyword>
<name>X1RC02_9ZZZZ</name>
<proteinExistence type="predicted"/>
<feature type="non-terminal residue" evidence="7">
    <location>
        <position position="1"/>
    </location>
</feature>
<dbReference type="PANTHER" id="PTHR43376:SF1">
    <property type="entry name" value="OLIGOPEPTIDE TRANSPORT SYSTEM PERMEASE PROTEIN"/>
    <property type="match status" value="1"/>
</dbReference>